<comment type="caution">
    <text evidence="1">The sequence shown here is derived from an EMBL/GenBank/DDBJ whole genome shotgun (WGS) entry which is preliminary data.</text>
</comment>
<accession>A0A0F8ZF82</accession>
<reference evidence="1" key="1">
    <citation type="journal article" date="2015" name="Nature">
        <title>Complex archaea that bridge the gap between prokaryotes and eukaryotes.</title>
        <authorList>
            <person name="Spang A."/>
            <person name="Saw J.H."/>
            <person name="Jorgensen S.L."/>
            <person name="Zaremba-Niedzwiedzka K."/>
            <person name="Martijn J."/>
            <person name="Lind A.E."/>
            <person name="van Eijk R."/>
            <person name="Schleper C."/>
            <person name="Guy L."/>
            <person name="Ettema T.J."/>
        </authorList>
    </citation>
    <scope>NUCLEOTIDE SEQUENCE</scope>
</reference>
<sequence>MRKLYGLKYGNVEQDAVVIPIAAEKDMCENIVRVVPIDLVTEQFIVPQGLDRYTSMAMSLVEFLYDNSPGGFFDALILALRERARKEGRDIR</sequence>
<evidence type="ECO:0000313" key="1">
    <source>
        <dbReference type="EMBL" id="KKK92393.1"/>
    </source>
</evidence>
<gene>
    <name evidence="1" type="ORF">LCGC14_2703380</name>
</gene>
<dbReference type="AlphaFoldDB" id="A0A0F8ZF82"/>
<protein>
    <submittedName>
        <fullName evidence="1">Uncharacterized protein</fullName>
    </submittedName>
</protein>
<proteinExistence type="predicted"/>
<dbReference type="EMBL" id="LAZR01048231">
    <property type="protein sequence ID" value="KKK92393.1"/>
    <property type="molecule type" value="Genomic_DNA"/>
</dbReference>
<name>A0A0F8ZF82_9ZZZZ</name>
<organism evidence="1">
    <name type="scientific">marine sediment metagenome</name>
    <dbReference type="NCBI Taxonomy" id="412755"/>
    <lineage>
        <taxon>unclassified sequences</taxon>
        <taxon>metagenomes</taxon>
        <taxon>ecological metagenomes</taxon>
    </lineage>
</organism>